<comment type="caution">
    <text evidence="4">The sequence shown here is derived from an EMBL/GenBank/DDBJ whole genome shotgun (WGS) entry which is preliminary data.</text>
</comment>
<dbReference type="Pfam" id="PF01370">
    <property type="entry name" value="Epimerase"/>
    <property type="match status" value="1"/>
</dbReference>
<dbReference type="Gene3D" id="3.40.50.720">
    <property type="entry name" value="NAD(P)-binding Rossmann-like Domain"/>
    <property type="match status" value="1"/>
</dbReference>
<dbReference type="RefSeq" id="WP_043143658.1">
    <property type="nucleotide sequence ID" value="NZ_JSUQ01000012.1"/>
</dbReference>
<dbReference type="STRING" id="561184.SAMN05216376_102346"/>
<keyword evidence="5" id="KW-1185">Reference proteome</keyword>
<name>A0A0B3S6Q3_9RHOB</name>
<feature type="domain" description="NAD-dependent epimerase/dehydratase" evidence="3">
    <location>
        <begin position="3"/>
        <end position="294"/>
    </location>
</feature>
<reference evidence="4 5" key="1">
    <citation type="submission" date="2014-10" db="EMBL/GenBank/DDBJ databases">
        <title>Genome sequence of Ponticoccus sp. strain UMTAT08 isolated from clonal culture of toxic dinoflagellate Alexandrium tamiyavanichii.</title>
        <authorList>
            <person name="Gan H.Y."/>
            <person name="Muhd D.-D."/>
            <person name="Mohd Noor M.E."/>
            <person name="Yeong Y.S."/>
            <person name="Usup G."/>
        </authorList>
    </citation>
    <scope>NUCLEOTIDE SEQUENCE [LARGE SCALE GENOMIC DNA]</scope>
    <source>
        <strain evidence="4 5">UMTAT08</strain>
    </source>
</reference>
<accession>A0A0B3S6Q3</accession>
<dbReference type="InterPro" id="IPR001509">
    <property type="entry name" value="Epimerase_deHydtase"/>
</dbReference>
<dbReference type="Gene3D" id="3.90.25.10">
    <property type="entry name" value="UDP-galactose 4-epimerase, domain 1"/>
    <property type="match status" value="1"/>
</dbReference>
<dbReference type="PATRIC" id="fig|1515334.3.peg.3399"/>
<evidence type="ECO:0000313" key="5">
    <source>
        <dbReference type="Proteomes" id="UP000030960"/>
    </source>
</evidence>
<dbReference type="OrthoDB" id="9771073at2"/>
<evidence type="ECO:0000313" key="4">
    <source>
        <dbReference type="EMBL" id="KHQ52361.1"/>
    </source>
</evidence>
<organism evidence="4 5">
    <name type="scientific">Mameliella alba</name>
    <dbReference type="NCBI Taxonomy" id="561184"/>
    <lineage>
        <taxon>Bacteria</taxon>
        <taxon>Pseudomonadati</taxon>
        <taxon>Pseudomonadota</taxon>
        <taxon>Alphaproteobacteria</taxon>
        <taxon>Rhodobacterales</taxon>
        <taxon>Roseobacteraceae</taxon>
        <taxon>Mameliella</taxon>
    </lineage>
</organism>
<evidence type="ECO:0000256" key="2">
    <source>
        <dbReference type="ARBA" id="ARBA00007637"/>
    </source>
</evidence>
<gene>
    <name evidence="4" type="ORF">OA50_03379</name>
</gene>
<comment type="pathway">
    <text evidence="1">Bacterial outer membrane biogenesis; LPS O-antigen biosynthesis.</text>
</comment>
<dbReference type="SUPFAM" id="SSF51735">
    <property type="entry name" value="NAD(P)-binding Rossmann-fold domains"/>
    <property type="match status" value="1"/>
</dbReference>
<protein>
    <submittedName>
        <fullName evidence="4">NAD-dependent dehydratase</fullName>
    </submittedName>
</protein>
<dbReference type="AlphaFoldDB" id="A0A0B3S6Q3"/>
<dbReference type="PANTHER" id="PTHR43000">
    <property type="entry name" value="DTDP-D-GLUCOSE 4,6-DEHYDRATASE-RELATED"/>
    <property type="match status" value="1"/>
</dbReference>
<dbReference type="Proteomes" id="UP000030960">
    <property type="component" value="Unassembled WGS sequence"/>
</dbReference>
<evidence type="ECO:0000256" key="1">
    <source>
        <dbReference type="ARBA" id="ARBA00005125"/>
    </source>
</evidence>
<evidence type="ECO:0000259" key="3">
    <source>
        <dbReference type="Pfam" id="PF01370"/>
    </source>
</evidence>
<dbReference type="InterPro" id="IPR036291">
    <property type="entry name" value="NAD(P)-bd_dom_sf"/>
</dbReference>
<comment type="similarity">
    <text evidence="2">Belongs to the NAD(P)-dependent epimerase/dehydratase family.</text>
</comment>
<dbReference type="EMBL" id="JSUQ01000012">
    <property type="protein sequence ID" value="KHQ52361.1"/>
    <property type="molecule type" value="Genomic_DNA"/>
</dbReference>
<sequence length="405" mass="45451">MRIAILGGDGFVGWPTCLHLSAQGHEVHILDNLSRRWIDTELGVQSLTPMDSIQERCRIWKEVTGETIHFHLLDLAKEYERLKQWLVEIRPEAVIHFAEQRAAPYSMKTDRHKVYTVNNNTNATHNLLAAMVESGIDAHLVHLGTMGVYGYSSVGAPIPEGYLDVTIDTPAGPKEQEILYPTRPGSVYHMTKSLDQILFQFYAQNDGLRITDLHQGIVWGTHTDQTRRHEQLINRFDYDGDYGTVLNRFLIQAAIGYPLTVHGTGGQTRAFIHIQDSVRCIELALKDAPDRGDRVKIFNQMTETHRVRNLAEKVAGLTGAEVKYLPNPRKEAPENDLIVKNDQFLALGLNPTTLAEGLLSEVVDVAKKYAHRIDRSRVAAVSAWTKDIAAKVDHDPEGKALRSVS</sequence>
<proteinExistence type="inferred from homology"/>